<accession>A0A1Y6EA70</accession>
<reference evidence="2" key="1">
    <citation type="submission" date="2017-04" db="EMBL/GenBank/DDBJ databases">
        <authorList>
            <person name="Varghese N."/>
            <person name="Submissions S."/>
        </authorList>
    </citation>
    <scope>NUCLEOTIDE SEQUENCE [LARGE SCALE GENOMIC DNA]</scope>
</reference>
<dbReference type="Proteomes" id="UP000194420">
    <property type="component" value="Unassembled WGS sequence"/>
</dbReference>
<sequence length="119" mass="13167">MHPDAYETKARRMRARRTVGDRVQEALLMLGEAQGQMLSHSEKPWASITFSGSRHELMFDFAGPEAVAAGERFIAALPDYEFAIPGHLVAEATVSEVDHLMHPAPRLIVTVTLLLLEDA</sequence>
<evidence type="ECO:0000313" key="1">
    <source>
        <dbReference type="EMBL" id="SMQ59436.1"/>
    </source>
</evidence>
<proteinExistence type="predicted"/>
<dbReference type="RefSeq" id="WP_234989878.1">
    <property type="nucleotide sequence ID" value="NZ_FXWG01000001.1"/>
</dbReference>
<keyword evidence="2" id="KW-1185">Reference proteome</keyword>
<gene>
    <name evidence="1" type="ORF">SAMN06297468_0284</name>
</gene>
<organism evidence="1 2">
    <name type="scientific">Altererythrobacter xiamenensis</name>
    <dbReference type="NCBI Taxonomy" id="1316679"/>
    <lineage>
        <taxon>Bacteria</taxon>
        <taxon>Pseudomonadati</taxon>
        <taxon>Pseudomonadota</taxon>
        <taxon>Alphaproteobacteria</taxon>
        <taxon>Sphingomonadales</taxon>
        <taxon>Erythrobacteraceae</taxon>
        <taxon>Altererythrobacter</taxon>
    </lineage>
</organism>
<name>A0A1Y6EA70_9SPHN</name>
<evidence type="ECO:0000313" key="2">
    <source>
        <dbReference type="Proteomes" id="UP000194420"/>
    </source>
</evidence>
<dbReference type="AlphaFoldDB" id="A0A1Y6EA70"/>
<dbReference type="EMBL" id="FXWG01000001">
    <property type="protein sequence ID" value="SMQ59436.1"/>
    <property type="molecule type" value="Genomic_DNA"/>
</dbReference>
<protein>
    <submittedName>
        <fullName evidence="1">Uncharacterized protein</fullName>
    </submittedName>
</protein>